<dbReference type="EMBL" id="AP017928">
    <property type="protein sequence ID" value="BBA36469.1"/>
    <property type="molecule type" value="Genomic_DNA"/>
</dbReference>
<keyword evidence="3" id="KW-1185">Reference proteome</keyword>
<dbReference type="Proteomes" id="UP000266313">
    <property type="component" value="Chromosome"/>
</dbReference>
<dbReference type="RefSeq" id="WP_119631629.1">
    <property type="nucleotide sequence ID" value="NZ_AP017928.1"/>
</dbReference>
<gene>
    <name evidence="2" type="ORF">sS8_4539</name>
</gene>
<accession>A0A250L258</accession>
<sequence>MSIEIAHLALRLEGPLQAWGFNSQYNRRNSGLLPTKSAILGMCLAALGIPRGSVEEKTLLEQCTGLRLLTVAVPRWIKYGDKPAELIVRRITDYHTVQNTKTADGKIKDTHLTYRQYLCDASFACVLSGNISLINSFGQALENPVWGVWLGRKACIPTAPIYGGIFANEPDALLSLLGDQPLEAFTHQREVEYFDEGTDSLPDQPLCFAAPDGIRKFVPRRVALKEAVK</sequence>
<evidence type="ECO:0000313" key="3">
    <source>
        <dbReference type="Proteomes" id="UP000266313"/>
    </source>
</evidence>
<dbReference type="CDD" id="cd09645">
    <property type="entry name" value="Cas5_I-E"/>
    <property type="match status" value="1"/>
</dbReference>
<name>A0A250L258_9GAMM</name>
<dbReference type="GO" id="GO:0051607">
    <property type="term" value="P:defense response to virus"/>
    <property type="evidence" value="ECO:0007669"/>
    <property type="project" value="UniProtKB-KW"/>
</dbReference>
<organism evidence="2 3">
    <name type="scientific">Methylocaldum marinum</name>
    <dbReference type="NCBI Taxonomy" id="1432792"/>
    <lineage>
        <taxon>Bacteria</taxon>
        <taxon>Pseudomonadati</taxon>
        <taxon>Pseudomonadota</taxon>
        <taxon>Gammaproteobacteria</taxon>
        <taxon>Methylococcales</taxon>
        <taxon>Methylococcaceae</taxon>
        <taxon>Methylocaldum</taxon>
    </lineage>
</organism>
<dbReference type="InterPro" id="IPR021124">
    <property type="entry name" value="CRISPR-assoc_prot_Cas5"/>
</dbReference>
<evidence type="ECO:0000256" key="1">
    <source>
        <dbReference type="ARBA" id="ARBA00023118"/>
    </source>
</evidence>
<dbReference type="Pfam" id="PF09704">
    <property type="entry name" value="Cas_Cas5d"/>
    <property type="match status" value="1"/>
</dbReference>
<proteinExistence type="predicted"/>
<dbReference type="OrthoDB" id="5704083at2"/>
<dbReference type="GO" id="GO:0043571">
    <property type="term" value="P:maintenance of CRISPR repeat elements"/>
    <property type="evidence" value="ECO:0007669"/>
    <property type="project" value="InterPro"/>
</dbReference>
<dbReference type="AlphaFoldDB" id="A0A250L258"/>
<dbReference type="NCBIfam" id="TIGR02593">
    <property type="entry name" value="CRISPR_cas5"/>
    <property type="match status" value="1"/>
</dbReference>
<dbReference type="NCBIfam" id="TIGR01868">
    <property type="entry name" value="casD_Cas5e"/>
    <property type="match status" value="1"/>
</dbReference>
<dbReference type="KEGG" id="mmai:sS8_4539"/>
<reference evidence="2 3" key="1">
    <citation type="submission" date="2016-12" db="EMBL/GenBank/DDBJ databases">
        <title>Genome sequencing of Methylocaldum marinum.</title>
        <authorList>
            <person name="Takeuchi M."/>
            <person name="Kamagata Y."/>
            <person name="Hiraoka S."/>
            <person name="Oshima K."/>
            <person name="Hattori M."/>
            <person name="Iwasaki W."/>
        </authorList>
    </citation>
    <scope>NUCLEOTIDE SEQUENCE [LARGE SCALE GENOMIC DNA]</scope>
    <source>
        <strain evidence="2 3">S8</strain>
    </source>
</reference>
<dbReference type="GO" id="GO:0003723">
    <property type="term" value="F:RNA binding"/>
    <property type="evidence" value="ECO:0007669"/>
    <property type="project" value="InterPro"/>
</dbReference>
<evidence type="ECO:0008006" key="4">
    <source>
        <dbReference type="Google" id="ProtNLM"/>
    </source>
</evidence>
<keyword evidence="1" id="KW-0051">Antiviral defense</keyword>
<dbReference type="Gene3D" id="3.30.70.2660">
    <property type="match status" value="1"/>
</dbReference>
<protein>
    <recommendedName>
        <fullName evidence="4">Type I-E CRISPR-associated protein Cas5/CasD</fullName>
    </recommendedName>
</protein>
<dbReference type="InterPro" id="IPR010147">
    <property type="entry name" value="CRISPR-assoc_prot_CasD"/>
</dbReference>
<evidence type="ECO:0000313" key="2">
    <source>
        <dbReference type="EMBL" id="BBA36469.1"/>
    </source>
</evidence>
<dbReference type="InterPro" id="IPR013422">
    <property type="entry name" value="CRISPR-assoc_prot_Cas5_N"/>
</dbReference>